<gene>
    <name evidence="6" type="ordered locus">CTC_01876</name>
</gene>
<dbReference type="KEGG" id="ctc:CTC_01876"/>
<dbReference type="GO" id="GO:0003677">
    <property type="term" value="F:DNA binding"/>
    <property type="evidence" value="ECO:0007669"/>
    <property type="project" value="UniProtKB-KW"/>
</dbReference>
<dbReference type="InterPro" id="IPR050397">
    <property type="entry name" value="Env_Response_Regulators"/>
</dbReference>
<reference evidence="6 7" key="1">
    <citation type="journal article" date="2003" name="Proc. Natl. Acad. Sci. U.S.A.">
        <title>The genome sequence of Clostridium tetani, the causative agent of tetanus disease.</title>
        <authorList>
            <person name="Brueggemann H."/>
            <person name="Baumer S."/>
            <person name="Fricke W.F."/>
            <person name="Wiezer A."/>
            <person name="Liesegang H."/>
            <person name="Decker I."/>
            <person name="Herzberg C."/>
            <person name="Martinez-Arias R."/>
            <person name="Merkl R."/>
            <person name="Henne A."/>
            <person name="Gottschalk G."/>
        </authorList>
    </citation>
    <scope>NUCLEOTIDE SEQUENCE [LARGE SCALE GENOMIC DNA]</scope>
    <source>
        <strain evidence="7">Massachusetts / E88</strain>
    </source>
</reference>
<keyword evidence="3" id="KW-0804">Transcription</keyword>
<dbReference type="PANTHER" id="PTHR24567">
    <property type="entry name" value="CRP FAMILY TRANSCRIPTIONAL REGULATORY PROTEIN"/>
    <property type="match status" value="1"/>
</dbReference>
<dbReference type="SUPFAM" id="SSF46785">
    <property type="entry name" value="Winged helix' DNA-binding domain"/>
    <property type="match status" value="1"/>
</dbReference>
<dbReference type="Gene3D" id="2.60.120.10">
    <property type="entry name" value="Jelly Rolls"/>
    <property type="match status" value="1"/>
</dbReference>
<dbReference type="InterPro" id="IPR036390">
    <property type="entry name" value="WH_DNA-bd_sf"/>
</dbReference>
<dbReference type="PROSITE" id="PS51063">
    <property type="entry name" value="HTH_CRP_2"/>
    <property type="match status" value="1"/>
</dbReference>
<dbReference type="Proteomes" id="UP000001412">
    <property type="component" value="Chromosome"/>
</dbReference>
<dbReference type="PANTHER" id="PTHR24567:SF28">
    <property type="entry name" value="LISTERIOLYSIN REGULATORY PROTEIN"/>
    <property type="match status" value="1"/>
</dbReference>
<dbReference type="HOGENOM" id="CLU_075053_3_2_9"/>
<dbReference type="CDD" id="cd00038">
    <property type="entry name" value="CAP_ED"/>
    <property type="match status" value="1"/>
</dbReference>
<dbReference type="SMART" id="SM00100">
    <property type="entry name" value="cNMP"/>
    <property type="match status" value="1"/>
</dbReference>
<dbReference type="GO" id="GO:0005829">
    <property type="term" value="C:cytosol"/>
    <property type="evidence" value="ECO:0007669"/>
    <property type="project" value="TreeGrafter"/>
</dbReference>
<dbReference type="Pfam" id="PF13545">
    <property type="entry name" value="HTH_Crp_2"/>
    <property type="match status" value="1"/>
</dbReference>
<feature type="domain" description="HTH crp-type" evidence="5">
    <location>
        <begin position="175"/>
        <end position="249"/>
    </location>
</feature>
<organism evidence="6 7">
    <name type="scientific">Clostridium tetani (strain Massachusetts / E88)</name>
    <dbReference type="NCBI Taxonomy" id="212717"/>
    <lineage>
        <taxon>Bacteria</taxon>
        <taxon>Bacillati</taxon>
        <taxon>Bacillota</taxon>
        <taxon>Clostridia</taxon>
        <taxon>Eubacteriales</taxon>
        <taxon>Clostridiaceae</taxon>
        <taxon>Clostridium</taxon>
    </lineage>
</organism>
<dbReference type="SUPFAM" id="SSF51206">
    <property type="entry name" value="cAMP-binding domain-like"/>
    <property type="match status" value="1"/>
</dbReference>
<evidence type="ECO:0000256" key="2">
    <source>
        <dbReference type="ARBA" id="ARBA00023125"/>
    </source>
</evidence>
<dbReference type="STRING" id="212717.CTC_01876"/>
<evidence type="ECO:0000259" key="5">
    <source>
        <dbReference type="PROSITE" id="PS51063"/>
    </source>
</evidence>
<dbReference type="Gene3D" id="1.10.10.10">
    <property type="entry name" value="Winged helix-like DNA-binding domain superfamily/Winged helix DNA-binding domain"/>
    <property type="match status" value="1"/>
</dbReference>
<dbReference type="Pfam" id="PF00027">
    <property type="entry name" value="cNMP_binding"/>
    <property type="match status" value="1"/>
</dbReference>
<keyword evidence="2" id="KW-0238">DNA-binding</keyword>
<evidence type="ECO:0000259" key="4">
    <source>
        <dbReference type="PROSITE" id="PS50042"/>
    </source>
</evidence>
<dbReference type="InterPro" id="IPR012318">
    <property type="entry name" value="HTH_CRP"/>
</dbReference>
<dbReference type="InterPro" id="IPR036388">
    <property type="entry name" value="WH-like_DNA-bd_sf"/>
</dbReference>
<protein>
    <submittedName>
        <fullName evidence="6">Transcriptional regulatory protein</fullName>
    </submittedName>
</protein>
<dbReference type="InterPro" id="IPR000595">
    <property type="entry name" value="cNMP-bd_dom"/>
</dbReference>
<name>Q893F0_CLOTE</name>
<keyword evidence="7" id="KW-1185">Reference proteome</keyword>
<dbReference type="InterPro" id="IPR014710">
    <property type="entry name" value="RmlC-like_jellyroll"/>
</dbReference>
<dbReference type="PROSITE" id="PS50042">
    <property type="entry name" value="CNMP_BINDING_3"/>
    <property type="match status" value="1"/>
</dbReference>
<dbReference type="PRINTS" id="PR00034">
    <property type="entry name" value="HTHCRP"/>
</dbReference>
<dbReference type="EMBL" id="AE015927">
    <property type="protein sequence ID" value="AAO36392.1"/>
    <property type="molecule type" value="Genomic_DNA"/>
</dbReference>
<sequence length="256" mass="28796">MGMVNSFLVVLSGNGNGRIKMKECTCGRCQHNICAKKVPIFSSLSDEELIKIVNMTGHEAFKKGEIICNEGHKSETLIIINEGKVKLSKLTKDGKEQIIHILSNGDFFGELNLFNDNESYNFSAYAISDVKICTLTKKKMDEILIENPNISLKILKEVTKRLAETETLAQNLATNDADIRIAHMILEFGEKYGINKKQSIEIKLPINREEMANYAGVTRETISRKLSKFEELNIIELVGNKMIIVKDEDALKELAE</sequence>
<dbReference type="GO" id="GO:0003700">
    <property type="term" value="F:DNA-binding transcription factor activity"/>
    <property type="evidence" value="ECO:0007669"/>
    <property type="project" value="TreeGrafter"/>
</dbReference>
<dbReference type="CDD" id="cd00092">
    <property type="entry name" value="HTH_CRP"/>
    <property type="match status" value="1"/>
</dbReference>
<dbReference type="SMART" id="SM00419">
    <property type="entry name" value="HTH_CRP"/>
    <property type="match status" value="1"/>
</dbReference>
<dbReference type="AlphaFoldDB" id="Q893F0"/>
<feature type="domain" description="Cyclic nucleotide-binding" evidence="4">
    <location>
        <begin position="40"/>
        <end position="161"/>
    </location>
</feature>
<proteinExistence type="predicted"/>
<evidence type="ECO:0000313" key="6">
    <source>
        <dbReference type="EMBL" id="AAO36392.1"/>
    </source>
</evidence>
<accession>Q893F0</accession>
<evidence type="ECO:0000256" key="3">
    <source>
        <dbReference type="ARBA" id="ARBA00023163"/>
    </source>
</evidence>
<keyword evidence="1" id="KW-0805">Transcription regulation</keyword>
<evidence type="ECO:0000313" key="7">
    <source>
        <dbReference type="Proteomes" id="UP000001412"/>
    </source>
</evidence>
<dbReference type="InterPro" id="IPR018490">
    <property type="entry name" value="cNMP-bd_dom_sf"/>
</dbReference>
<evidence type="ECO:0000256" key="1">
    <source>
        <dbReference type="ARBA" id="ARBA00023015"/>
    </source>
</evidence>